<dbReference type="AlphaFoldDB" id="A0A316YET1"/>
<dbReference type="RefSeq" id="XP_025374880.1">
    <property type="nucleotide sequence ID" value="XM_025524204.1"/>
</dbReference>
<keyword evidence="2" id="KW-0812">Transmembrane</keyword>
<evidence type="ECO:0000313" key="4">
    <source>
        <dbReference type="Proteomes" id="UP000245768"/>
    </source>
</evidence>
<dbReference type="EMBL" id="KZ819639">
    <property type="protein sequence ID" value="PWN87682.1"/>
    <property type="molecule type" value="Genomic_DNA"/>
</dbReference>
<feature type="transmembrane region" description="Helical" evidence="2">
    <location>
        <begin position="140"/>
        <end position="167"/>
    </location>
</feature>
<proteinExistence type="predicted"/>
<dbReference type="Proteomes" id="UP000245768">
    <property type="component" value="Unassembled WGS sequence"/>
</dbReference>
<feature type="compositionally biased region" description="Polar residues" evidence="1">
    <location>
        <begin position="301"/>
        <end position="316"/>
    </location>
</feature>
<accession>A0A316YET1</accession>
<organism evidence="3 4">
    <name type="scientific">Acaromyces ingoldii</name>
    <dbReference type="NCBI Taxonomy" id="215250"/>
    <lineage>
        <taxon>Eukaryota</taxon>
        <taxon>Fungi</taxon>
        <taxon>Dikarya</taxon>
        <taxon>Basidiomycota</taxon>
        <taxon>Ustilaginomycotina</taxon>
        <taxon>Exobasidiomycetes</taxon>
        <taxon>Exobasidiales</taxon>
        <taxon>Cryptobasidiaceae</taxon>
        <taxon>Acaromyces</taxon>
    </lineage>
</organism>
<feature type="transmembrane region" description="Helical" evidence="2">
    <location>
        <begin position="33"/>
        <end position="53"/>
    </location>
</feature>
<keyword evidence="4" id="KW-1185">Reference proteome</keyword>
<feature type="transmembrane region" description="Helical" evidence="2">
    <location>
        <begin position="187"/>
        <end position="208"/>
    </location>
</feature>
<feature type="transmembrane region" description="Helical" evidence="2">
    <location>
        <begin position="60"/>
        <end position="79"/>
    </location>
</feature>
<dbReference type="OrthoDB" id="2548432at2759"/>
<evidence type="ECO:0000256" key="2">
    <source>
        <dbReference type="SAM" id="Phobius"/>
    </source>
</evidence>
<name>A0A316YET1_9BASI</name>
<keyword evidence="2" id="KW-1133">Transmembrane helix</keyword>
<keyword evidence="2" id="KW-0472">Membrane</keyword>
<sequence length="395" mass="43339">MKEVEVDRAMSIERRDRTDAVPYLQSNYRESCLAGTELGLSLSIGVAFLLLSTRAQRRHIALFLVNCLSIVCVVTNSLIRMRYSGVKIEDRLGGGVGVEVAQLSVAYDFFSIFTPLVADSTLAFKLAILFPPWYGWKRTVVLGIFATLCFARLVAAACIVWQGMVYYVAPTRRGLAFWQLDASFQPFIMLVNAPIQLATCAFASSLLFHRAHAFARAVTRREPKRQLRFFIESTTMTFLPPVLCQIIILVALGAKEEQLALLRAAMWAEDLNMILSLIFSILATSWSTIRSPLPTHDAADASTSHEQPSSASSGAQQRKEPASASPVMQDSILGTVLTRAGMVGAPAGQDESVMEVMVTLPSRANDDVAAGDVEYARKSGTKLSSPQQGRWLRPV</sequence>
<feature type="transmembrane region" description="Helical" evidence="2">
    <location>
        <begin position="229"/>
        <end position="251"/>
    </location>
</feature>
<reference evidence="3 4" key="1">
    <citation type="journal article" date="2018" name="Mol. Biol. Evol.">
        <title>Broad Genomic Sampling Reveals a Smut Pathogenic Ancestry of the Fungal Clade Ustilaginomycotina.</title>
        <authorList>
            <person name="Kijpornyongpan T."/>
            <person name="Mondo S.J."/>
            <person name="Barry K."/>
            <person name="Sandor L."/>
            <person name="Lee J."/>
            <person name="Lipzen A."/>
            <person name="Pangilinan J."/>
            <person name="LaButti K."/>
            <person name="Hainaut M."/>
            <person name="Henrissat B."/>
            <person name="Grigoriev I.V."/>
            <person name="Spatafora J.W."/>
            <person name="Aime M.C."/>
        </authorList>
    </citation>
    <scope>NUCLEOTIDE SEQUENCE [LARGE SCALE GENOMIC DNA]</scope>
    <source>
        <strain evidence="3 4">MCA 4198</strain>
    </source>
</reference>
<feature type="transmembrane region" description="Helical" evidence="2">
    <location>
        <begin position="109"/>
        <end position="128"/>
    </location>
</feature>
<protein>
    <submittedName>
        <fullName evidence="3">Uncharacterized protein</fullName>
    </submittedName>
</protein>
<dbReference type="InParanoid" id="A0A316YET1"/>
<evidence type="ECO:0000313" key="3">
    <source>
        <dbReference type="EMBL" id="PWN87682.1"/>
    </source>
</evidence>
<feature type="region of interest" description="Disordered" evidence="1">
    <location>
        <begin position="296"/>
        <end position="327"/>
    </location>
</feature>
<evidence type="ECO:0000256" key="1">
    <source>
        <dbReference type="SAM" id="MobiDB-lite"/>
    </source>
</evidence>
<gene>
    <name evidence="3" type="ORF">FA10DRAFT_288407</name>
</gene>
<dbReference type="GeneID" id="37046120"/>